<keyword evidence="1" id="KW-1133">Transmembrane helix</keyword>
<evidence type="ECO:0000313" key="3">
    <source>
        <dbReference type="Proteomes" id="UP000075884"/>
    </source>
</evidence>
<feature type="transmembrane region" description="Helical" evidence="1">
    <location>
        <begin position="27"/>
        <end position="48"/>
    </location>
</feature>
<reference evidence="2" key="2">
    <citation type="submission" date="2020-05" db="UniProtKB">
        <authorList>
            <consortium name="EnsemblMetazoa"/>
        </authorList>
    </citation>
    <scope>IDENTIFICATION</scope>
    <source>
        <strain evidence="2">WRAIR2</strain>
    </source>
</reference>
<dbReference type="AlphaFoldDB" id="A0A182NYF3"/>
<reference evidence="3" key="1">
    <citation type="submission" date="2013-03" db="EMBL/GenBank/DDBJ databases">
        <title>The Genome Sequence of Anopheles dirus WRAIR2.</title>
        <authorList>
            <consortium name="The Broad Institute Genomics Platform"/>
            <person name="Neafsey D.E."/>
            <person name="Walton C."/>
            <person name="Walker B."/>
            <person name="Young S.K."/>
            <person name="Zeng Q."/>
            <person name="Gargeya S."/>
            <person name="Fitzgerald M."/>
            <person name="Haas B."/>
            <person name="Abouelleil A."/>
            <person name="Allen A.W."/>
            <person name="Alvarado L."/>
            <person name="Arachchi H.M."/>
            <person name="Berlin A.M."/>
            <person name="Chapman S.B."/>
            <person name="Gainer-Dewar J."/>
            <person name="Goldberg J."/>
            <person name="Griggs A."/>
            <person name="Gujja S."/>
            <person name="Hansen M."/>
            <person name="Howarth C."/>
            <person name="Imamovic A."/>
            <person name="Ireland A."/>
            <person name="Larimer J."/>
            <person name="McCowan C."/>
            <person name="Murphy C."/>
            <person name="Pearson M."/>
            <person name="Poon T.W."/>
            <person name="Priest M."/>
            <person name="Roberts A."/>
            <person name="Saif S."/>
            <person name="Shea T."/>
            <person name="Sisk P."/>
            <person name="Sykes S."/>
            <person name="Wortman J."/>
            <person name="Nusbaum C."/>
            <person name="Birren B."/>
        </authorList>
    </citation>
    <scope>NUCLEOTIDE SEQUENCE [LARGE SCALE GENOMIC DNA]</scope>
    <source>
        <strain evidence="3">WRAIR2</strain>
    </source>
</reference>
<keyword evidence="1" id="KW-0472">Membrane</keyword>
<protein>
    <recommendedName>
        <fullName evidence="4">Transmembrane protein</fullName>
    </recommendedName>
</protein>
<name>A0A182NYF3_9DIPT</name>
<evidence type="ECO:0008006" key="4">
    <source>
        <dbReference type="Google" id="ProtNLM"/>
    </source>
</evidence>
<evidence type="ECO:0000256" key="1">
    <source>
        <dbReference type="SAM" id="Phobius"/>
    </source>
</evidence>
<organism evidence="2 3">
    <name type="scientific">Anopheles dirus</name>
    <dbReference type="NCBI Taxonomy" id="7168"/>
    <lineage>
        <taxon>Eukaryota</taxon>
        <taxon>Metazoa</taxon>
        <taxon>Ecdysozoa</taxon>
        <taxon>Arthropoda</taxon>
        <taxon>Hexapoda</taxon>
        <taxon>Insecta</taxon>
        <taxon>Pterygota</taxon>
        <taxon>Neoptera</taxon>
        <taxon>Endopterygota</taxon>
        <taxon>Diptera</taxon>
        <taxon>Nematocera</taxon>
        <taxon>Culicoidea</taxon>
        <taxon>Culicidae</taxon>
        <taxon>Anophelinae</taxon>
        <taxon>Anopheles</taxon>
    </lineage>
</organism>
<dbReference type="VEuPathDB" id="VectorBase:ADIR014852"/>
<proteinExistence type="predicted"/>
<sequence length="72" mass="8464">MKISPNRGREVEEEYIHTKKKGQANVGASWCVTFTCFSVLFNFGASCVRRHVIGRRERCFVLFVVKLYFRFL</sequence>
<keyword evidence="1" id="KW-0812">Transmembrane</keyword>
<dbReference type="Proteomes" id="UP000075884">
    <property type="component" value="Unassembled WGS sequence"/>
</dbReference>
<keyword evidence="3" id="KW-1185">Reference proteome</keyword>
<accession>A0A182NYF3</accession>
<evidence type="ECO:0000313" key="2">
    <source>
        <dbReference type="EnsemblMetazoa" id="ADIR014852-PA"/>
    </source>
</evidence>
<dbReference type="EnsemblMetazoa" id="ADIR014852-RA">
    <property type="protein sequence ID" value="ADIR014852-PA"/>
    <property type="gene ID" value="ADIR014852"/>
</dbReference>